<gene>
    <name evidence="1" type="ORF">AFUS01_LOCUS28248</name>
</gene>
<name>A0A8J2KQY5_9HEXA</name>
<accession>A0A8J2KQY5</accession>
<reference evidence="1" key="1">
    <citation type="submission" date="2021-06" db="EMBL/GenBank/DDBJ databases">
        <authorList>
            <person name="Hodson N. C."/>
            <person name="Mongue J. A."/>
            <person name="Jaron S. K."/>
        </authorList>
    </citation>
    <scope>NUCLEOTIDE SEQUENCE</scope>
</reference>
<organism evidence="1 2">
    <name type="scientific">Allacma fusca</name>
    <dbReference type="NCBI Taxonomy" id="39272"/>
    <lineage>
        <taxon>Eukaryota</taxon>
        <taxon>Metazoa</taxon>
        <taxon>Ecdysozoa</taxon>
        <taxon>Arthropoda</taxon>
        <taxon>Hexapoda</taxon>
        <taxon>Collembola</taxon>
        <taxon>Symphypleona</taxon>
        <taxon>Sminthuridae</taxon>
        <taxon>Allacma</taxon>
    </lineage>
</organism>
<protein>
    <submittedName>
        <fullName evidence="1">Uncharacterized protein</fullName>
    </submittedName>
</protein>
<keyword evidence="2" id="KW-1185">Reference proteome</keyword>
<dbReference type="Proteomes" id="UP000708208">
    <property type="component" value="Unassembled WGS sequence"/>
</dbReference>
<dbReference type="AlphaFoldDB" id="A0A8J2KQY5"/>
<evidence type="ECO:0000313" key="2">
    <source>
        <dbReference type="Proteomes" id="UP000708208"/>
    </source>
</evidence>
<evidence type="ECO:0000313" key="1">
    <source>
        <dbReference type="EMBL" id="CAG7817697.1"/>
    </source>
</evidence>
<dbReference type="EMBL" id="CAJVCH010401083">
    <property type="protein sequence ID" value="CAG7817697.1"/>
    <property type="molecule type" value="Genomic_DNA"/>
</dbReference>
<sequence>KVQHLRGEPAVNHNDFFLGEFI</sequence>
<feature type="non-terminal residue" evidence="1">
    <location>
        <position position="1"/>
    </location>
</feature>
<proteinExistence type="predicted"/>
<comment type="caution">
    <text evidence="1">The sequence shown here is derived from an EMBL/GenBank/DDBJ whole genome shotgun (WGS) entry which is preliminary data.</text>
</comment>